<organism evidence="1 2">
    <name type="scientific">Plectus sambesii</name>
    <dbReference type="NCBI Taxonomy" id="2011161"/>
    <lineage>
        <taxon>Eukaryota</taxon>
        <taxon>Metazoa</taxon>
        <taxon>Ecdysozoa</taxon>
        <taxon>Nematoda</taxon>
        <taxon>Chromadorea</taxon>
        <taxon>Plectida</taxon>
        <taxon>Plectina</taxon>
        <taxon>Plectoidea</taxon>
        <taxon>Plectidae</taxon>
        <taxon>Plectus</taxon>
    </lineage>
</organism>
<keyword evidence="1" id="KW-1185">Reference proteome</keyword>
<dbReference type="Proteomes" id="UP000887566">
    <property type="component" value="Unplaced"/>
</dbReference>
<accession>A0A914VME4</accession>
<proteinExistence type="predicted"/>
<dbReference type="AlphaFoldDB" id="A0A914VME4"/>
<dbReference type="WBParaSite" id="PSAMB.scaffold219size64458.g3430.t1">
    <property type="protein sequence ID" value="PSAMB.scaffold219size64458.g3430.t1"/>
    <property type="gene ID" value="PSAMB.scaffold219size64458.g3430"/>
</dbReference>
<protein>
    <submittedName>
        <fullName evidence="2">Uncharacterized protein</fullName>
    </submittedName>
</protein>
<evidence type="ECO:0000313" key="2">
    <source>
        <dbReference type="WBParaSite" id="PSAMB.scaffold219size64458.g3430.t1"/>
    </source>
</evidence>
<reference evidence="2" key="1">
    <citation type="submission" date="2022-11" db="UniProtKB">
        <authorList>
            <consortium name="WormBaseParasite"/>
        </authorList>
    </citation>
    <scope>IDENTIFICATION</scope>
</reference>
<sequence>MAARFGTVEDGSMQCWGQLGSLGQPTGNYRFGAVPLAKRPPILQLLVHFECERSRAEMWTIGSATVLMDRVGQTSLSDIRTIDGTELITLIRAVQICYWRDTLA</sequence>
<evidence type="ECO:0000313" key="1">
    <source>
        <dbReference type="Proteomes" id="UP000887566"/>
    </source>
</evidence>
<name>A0A914VME4_9BILA</name>